<dbReference type="SUPFAM" id="SSF57716">
    <property type="entry name" value="Glucocorticoid receptor-like (DNA-binding domain)"/>
    <property type="match status" value="1"/>
</dbReference>
<accession>A0A483EYS3</accession>
<evidence type="ECO:0000313" key="6">
    <source>
        <dbReference type="EMBL" id="TCW89133.1"/>
    </source>
</evidence>
<dbReference type="EMBL" id="SDBZ01000051">
    <property type="protein sequence ID" value="TCW89133.1"/>
    <property type="molecule type" value="Genomic_DNA"/>
</dbReference>
<dbReference type="AlphaFoldDB" id="A0A483EYS3"/>
<evidence type="ECO:0000256" key="3">
    <source>
        <dbReference type="ARBA" id="ARBA00022833"/>
    </source>
</evidence>
<evidence type="ECO:0000313" key="8">
    <source>
        <dbReference type="EMBL" id="TCY83842.1"/>
    </source>
</evidence>
<dbReference type="InterPro" id="IPR000962">
    <property type="entry name" value="Znf_DskA_TraR"/>
</dbReference>
<evidence type="ECO:0000313" key="7">
    <source>
        <dbReference type="EMBL" id="TCX19268.1"/>
    </source>
</evidence>
<protein>
    <submittedName>
        <fullName evidence="6">TraR/DksA family transcriptional regulator</fullName>
    </submittedName>
</protein>
<comment type="caution">
    <text evidence="6">The sequence shown here is derived from an EMBL/GenBank/DDBJ whole genome shotgun (WGS) entry which is preliminary data.</text>
</comment>
<evidence type="ECO:0000259" key="5">
    <source>
        <dbReference type="Pfam" id="PF01258"/>
    </source>
</evidence>
<dbReference type="PANTHER" id="PTHR38777">
    <property type="entry name" value="FELS-2 PROPHAGE PROTEIN"/>
    <property type="match status" value="1"/>
</dbReference>
<evidence type="ECO:0000256" key="2">
    <source>
        <dbReference type="ARBA" id="ARBA00022771"/>
    </source>
</evidence>
<evidence type="ECO:0000256" key="1">
    <source>
        <dbReference type="ARBA" id="ARBA00022723"/>
    </source>
</evidence>
<dbReference type="EMBL" id="SDCD01000051">
    <property type="protein sequence ID" value="TCX19268.1"/>
    <property type="molecule type" value="Genomic_DNA"/>
</dbReference>
<name>A0A483EYS3_KLEPN</name>
<keyword evidence="3" id="KW-0862">Zinc</keyword>
<reference evidence="6" key="1">
    <citation type="submission" date="2019-01" db="EMBL/GenBank/DDBJ databases">
        <authorList>
            <person name="Lista F."/>
            <person name="Anselmo A."/>
        </authorList>
    </citation>
    <scope>NUCLEOTIDE SEQUENCE</scope>
    <source>
        <strain evidence="8">10R</strain>
        <strain evidence="7">19S</strain>
        <strain evidence="6">23S</strain>
        <strain evidence="9">2R</strain>
    </source>
</reference>
<dbReference type="RefSeq" id="WP_004195898.1">
    <property type="nucleotide sequence ID" value="NZ_BFCT01000083.1"/>
</dbReference>
<evidence type="ECO:0000313" key="9">
    <source>
        <dbReference type="EMBL" id="TCZ42355.1"/>
    </source>
</evidence>
<dbReference type="PANTHER" id="PTHR38777:SF1">
    <property type="entry name" value="DNAK SUPPRESSOR PROTEIN"/>
    <property type="match status" value="1"/>
</dbReference>
<dbReference type="PROSITE" id="PS51128">
    <property type="entry name" value="ZF_DKSA_2"/>
    <property type="match status" value="1"/>
</dbReference>
<evidence type="ECO:0000256" key="4">
    <source>
        <dbReference type="PROSITE-ProRule" id="PRU00510"/>
    </source>
</evidence>
<dbReference type="InterPro" id="IPR012783">
    <property type="entry name" value="Znf_C4_TraR"/>
</dbReference>
<dbReference type="EMBL" id="SDDL01000055">
    <property type="protein sequence ID" value="TCY83842.1"/>
    <property type="molecule type" value="Genomic_DNA"/>
</dbReference>
<feature type="zinc finger region" description="dksA C4-type" evidence="4">
    <location>
        <begin position="35"/>
        <end position="59"/>
    </location>
</feature>
<proteinExistence type="predicted"/>
<feature type="domain" description="Zinc finger DksA/TraR C4-type" evidence="5">
    <location>
        <begin position="34"/>
        <end position="64"/>
    </location>
</feature>
<dbReference type="GO" id="GO:1900378">
    <property type="term" value="P:positive regulation of secondary metabolite biosynthetic process"/>
    <property type="evidence" value="ECO:0007669"/>
    <property type="project" value="TreeGrafter"/>
</dbReference>
<keyword evidence="2" id="KW-0863">Zinc-finger</keyword>
<sequence length="75" mass="8345">MADAMDIAQQREQAERERLINNARSRIATPSRFTCEECDAPIPEERRIAIKGVALCVTCKEIAELKGKHYNGGAV</sequence>
<keyword evidence="1" id="KW-0479">Metal-binding</keyword>
<organism evidence="6">
    <name type="scientific">Klebsiella pneumoniae</name>
    <dbReference type="NCBI Taxonomy" id="573"/>
    <lineage>
        <taxon>Bacteria</taxon>
        <taxon>Pseudomonadati</taxon>
        <taxon>Pseudomonadota</taxon>
        <taxon>Gammaproteobacteria</taxon>
        <taxon>Enterobacterales</taxon>
        <taxon>Enterobacteriaceae</taxon>
        <taxon>Klebsiella/Raoultella group</taxon>
        <taxon>Klebsiella</taxon>
        <taxon>Klebsiella pneumoniae complex</taxon>
    </lineage>
</organism>
<dbReference type="EMBL" id="SDDT01000053">
    <property type="protein sequence ID" value="TCZ42355.1"/>
    <property type="molecule type" value="Genomic_DNA"/>
</dbReference>
<dbReference type="Pfam" id="PF01258">
    <property type="entry name" value="zf-dskA_traR"/>
    <property type="match status" value="1"/>
</dbReference>
<dbReference type="GO" id="GO:0008270">
    <property type="term" value="F:zinc ion binding"/>
    <property type="evidence" value="ECO:0007669"/>
    <property type="project" value="UniProtKB-KW"/>
</dbReference>
<dbReference type="NCBIfam" id="TIGR02419">
    <property type="entry name" value="C4_traR_proteo"/>
    <property type="match status" value="1"/>
</dbReference>
<gene>
    <name evidence="7" type="ORF">ETE94_22110</name>
    <name evidence="6" type="ORF">ETF12_25230</name>
    <name evidence="9" type="ORF">ETH60_23245</name>
    <name evidence="8" type="ORF">ETH94_21985</name>
</gene>
<dbReference type="Gene3D" id="1.20.120.910">
    <property type="entry name" value="DksA, coiled-coil domain"/>
    <property type="match status" value="1"/>
</dbReference>